<keyword evidence="2" id="KW-1185">Reference proteome</keyword>
<name>A0A316ARY7_9BACT</name>
<comment type="caution">
    <text evidence="1">The sequence shown here is derived from an EMBL/GenBank/DDBJ whole genome shotgun (WGS) entry which is preliminary data.</text>
</comment>
<accession>A0A316ARY7</accession>
<dbReference type="Pfam" id="PF05717">
    <property type="entry name" value="TnpB_IS66"/>
    <property type="match status" value="1"/>
</dbReference>
<dbReference type="EMBL" id="QGDT01000030">
    <property type="protein sequence ID" value="PWJ52857.1"/>
    <property type="molecule type" value="Genomic_DNA"/>
</dbReference>
<protein>
    <submittedName>
        <fullName evidence="1">IS66 Orf2 like protein</fullName>
    </submittedName>
</protein>
<reference evidence="1 2" key="1">
    <citation type="submission" date="2018-03" db="EMBL/GenBank/DDBJ databases">
        <title>Genomic Encyclopedia of Archaeal and Bacterial Type Strains, Phase II (KMG-II): from individual species to whole genera.</title>
        <authorList>
            <person name="Goeker M."/>
        </authorList>
    </citation>
    <scope>NUCLEOTIDE SEQUENCE [LARGE SCALE GENOMIC DNA]</scope>
    <source>
        <strain evidence="1 2">DSM 100346</strain>
    </source>
</reference>
<sequence>MFALTAANRYEYYAKPCDMRKGFDTLCGLVTNELGRKATCGDVFVFINKARNTIKLLHWEVDGLVIYHKRLEKGTFGHPQIQPGQSTIRWPELVLMLEGITATKLKRKPRFLL</sequence>
<dbReference type="OrthoDB" id="4956084at2"/>
<dbReference type="RefSeq" id="WP_109678378.1">
    <property type="nucleotide sequence ID" value="NZ_QGDT01000030.1"/>
</dbReference>
<dbReference type="Proteomes" id="UP000245880">
    <property type="component" value="Unassembled WGS sequence"/>
</dbReference>
<dbReference type="AlphaFoldDB" id="A0A316ARY7"/>
<evidence type="ECO:0000313" key="1">
    <source>
        <dbReference type="EMBL" id="PWJ52857.1"/>
    </source>
</evidence>
<dbReference type="PANTHER" id="PTHR36455">
    <property type="match status" value="1"/>
</dbReference>
<organism evidence="1 2">
    <name type="scientific">Dyadobacter jejuensis</name>
    <dbReference type="NCBI Taxonomy" id="1082580"/>
    <lineage>
        <taxon>Bacteria</taxon>
        <taxon>Pseudomonadati</taxon>
        <taxon>Bacteroidota</taxon>
        <taxon>Cytophagia</taxon>
        <taxon>Cytophagales</taxon>
        <taxon>Spirosomataceae</taxon>
        <taxon>Dyadobacter</taxon>
    </lineage>
</organism>
<proteinExistence type="predicted"/>
<evidence type="ECO:0000313" key="2">
    <source>
        <dbReference type="Proteomes" id="UP000245880"/>
    </source>
</evidence>
<dbReference type="NCBIfam" id="NF033819">
    <property type="entry name" value="IS66_TnpB"/>
    <property type="match status" value="1"/>
</dbReference>
<gene>
    <name evidence="1" type="ORF">CLV98_1304</name>
</gene>
<dbReference type="PANTHER" id="PTHR36455:SF1">
    <property type="entry name" value="BLR8292 PROTEIN"/>
    <property type="match status" value="1"/>
</dbReference>
<dbReference type="InterPro" id="IPR008878">
    <property type="entry name" value="Transposase_IS66_Orf2"/>
</dbReference>